<feature type="compositionally biased region" description="Polar residues" evidence="1">
    <location>
        <begin position="37"/>
        <end position="50"/>
    </location>
</feature>
<feature type="compositionally biased region" description="Polar residues" evidence="1">
    <location>
        <begin position="247"/>
        <end position="260"/>
    </location>
</feature>
<evidence type="ECO:0000256" key="1">
    <source>
        <dbReference type="SAM" id="MobiDB-lite"/>
    </source>
</evidence>
<name>A0A6J6PN11_9ZZZZ</name>
<gene>
    <name evidence="2" type="ORF">UFOPK2582_00806</name>
    <name evidence="3" type="ORF">UFOPK4173_00455</name>
</gene>
<reference evidence="2" key="1">
    <citation type="submission" date="2020-05" db="EMBL/GenBank/DDBJ databases">
        <authorList>
            <person name="Chiriac C."/>
            <person name="Salcher M."/>
            <person name="Ghai R."/>
            <person name="Kavagutti S V."/>
        </authorList>
    </citation>
    <scope>NUCLEOTIDE SEQUENCE</scope>
</reference>
<organism evidence="2">
    <name type="scientific">freshwater metagenome</name>
    <dbReference type="NCBI Taxonomy" id="449393"/>
    <lineage>
        <taxon>unclassified sequences</taxon>
        <taxon>metagenomes</taxon>
        <taxon>ecological metagenomes</taxon>
    </lineage>
</organism>
<evidence type="ECO:0000313" key="2">
    <source>
        <dbReference type="EMBL" id="CAB4698243.1"/>
    </source>
</evidence>
<feature type="compositionally biased region" description="Polar residues" evidence="1">
    <location>
        <begin position="199"/>
        <end position="215"/>
    </location>
</feature>
<protein>
    <submittedName>
        <fullName evidence="2">Unannotated protein</fullName>
    </submittedName>
</protein>
<dbReference type="AlphaFoldDB" id="A0A6J6PN11"/>
<feature type="region of interest" description="Disordered" evidence="1">
    <location>
        <begin position="149"/>
        <end position="260"/>
    </location>
</feature>
<dbReference type="EMBL" id="CAEZXS010000081">
    <property type="protein sequence ID" value="CAB4698243.1"/>
    <property type="molecule type" value="Genomic_DNA"/>
</dbReference>
<proteinExistence type="predicted"/>
<feature type="region of interest" description="Disordered" evidence="1">
    <location>
        <begin position="1"/>
        <end position="68"/>
    </location>
</feature>
<evidence type="ECO:0000313" key="3">
    <source>
        <dbReference type="EMBL" id="CAB5029253.1"/>
    </source>
</evidence>
<dbReference type="EMBL" id="CAFBPW010000032">
    <property type="protein sequence ID" value="CAB5029253.1"/>
    <property type="molecule type" value="Genomic_DNA"/>
</dbReference>
<feature type="compositionally biased region" description="Polar residues" evidence="1">
    <location>
        <begin position="10"/>
        <end position="24"/>
    </location>
</feature>
<feature type="compositionally biased region" description="Polar residues" evidence="1">
    <location>
        <begin position="226"/>
        <end position="237"/>
    </location>
</feature>
<accession>A0A6J6PN11</accession>
<sequence>MTRPTCHPLTASTSGNSETRSNKSAGRPPRVKVPESITRSDCTRSPTSESMAEVNEARNTARPATTPVANKSAPVVAAVLVRLRTASRAPIRRSAFDRVGTARIPSATAEASTVGTIETNTTATRTKMATEKATLLALLVMIMKPPTSTAAATPISTDRTKRKKTDGERAVSASTTASIGATEHARHAGNTAAKRVATHPTTTAKTNAGSETSDPPTGIAVPSEPKTASINLASRSPTGAPMREPMTANTAASSRATCIN</sequence>